<dbReference type="STRING" id="418702.BJN45_03810"/>
<keyword evidence="1" id="KW-0479">Metal-binding</keyword>
<dbReference type="EMBL" id="MTHD01000001">
    <property type="protein sequence ID" value="OMG56743.1"/>
    <property type="molecule type" value="Genomic_DNA"/>
</dbReference>
<dbReference type="GO" id="GO:0046872">
    <property type="term" value="F:metal ion binding"/>
    <property type="evidence" value="ECO:0007669"/>
    <property type="project" value="UniProtKB-KW"/>
</dbReference>
<dbReference type="AlphaFoldDB" id="A0A1R1IDA2"/>
<feature type="domain" description="Fumarylacetoacetase-like C-terminal" evidence="2">
    <location>
        <begin position="27"/>
        <end position="233"/>
    </location>
</feature>
<dbReference type="RefSeq" id="WP_076092187.1">
    <property type="nucleotide sequence ID" value="NZ_MTHD01000001.1"/>
</dbReference>
<dbReference type="InterPro" id="IPR036663">
    <property type="entry name" value="Fumarylacetoacetase_C_sf"/>
</dbReference>
<dbReference type="Gene3D" id="3.90.850.10">
    <property type="entry name" value="Fumarylacetoacetase-like, C-terminal domain"/>
    <property type="match status" value="1"/>
</dbReference>
<reference evidence="3 4" key="1">
    <citation type="submission" date="2016-10" db="EMBL/GenBank/DDBJ databases">
        <title>Alkaliphiles isolated from bioreactors.</title>
        <authorList>
            <person name="Salah Z."/>
            <person name="Rout S.P."/>
            <person name="Humphreys P.N."/>
        </authorList>
    </citation>
    <scope>NUCLEOTIDE SEQUENCE [LARGE SCALE GENOMIC DNA]</scope>
    <source>
        <strain evidence="3 4">ZS02</strain>
    </source>
</reference>
<gene>
    <name evidence="3" type="ORF">BJN45_03810</name>
</gene>
<organism evidence="3 4">
    <name type="scientific">Azonexus hydrophilus</name>
    <dbReference type="NCBI Taxonomy" id="418702"/>
    <lineage>
        <taxon>Bacteria</taxon>
        <taxon>Pseudomonadati</taxon>
        <taxon>Pseudomonadota</taxon>
        <taxon>Betaproteobacteria</taxon>
        <taxon>Rhodocyclales</taxon>
        <taxon>Azonexaceae</taxon>
        <taxon>Azonexus</taxon>
    </lineage>
</organism>
<dbReference type="SUPFAM" id="SSF56529">
    <property type="entry name" value="FAH"/>
    <property type="match status" value="1"/>
</dbReference>
<evidence type="ECO:0000313" key="4">
    <source>
        <dbReference type="Proteomes" id="UP000187526"/>
    </source>
</evidence>
<evidence type="ECO:0000259" key="2">
    <source>
        <dbReference type="Pfam" id="PF01557"/>
    </source>
</evidence>
<sequence length="233" mass="24524">MHYIIPPQAQPVLPVSNTDAVFPVRRIFCVGRNYADHAREMGATAQADGLEPPFFFTKPGDALVGGEGELAVAYPPLTSNLHHEVEMVVALASGGANVAVDDALGLVFGYGVGLDLTRRDLQAKAKEKGHPWDMGKGFDQSAVCSPLAPVAQVGHPSTGRIWLQVNGTLRQDGNLEQMGWKVADIIANLSTMVRLAAGDLIYTGTPAGVGPLLRGEVLVAGVDGLPGLQARIV</sequence>
<proteinExistence type="predicted"/>
<accession>A0A1R1IDA2</accession>
<dbReference type="PANTHER" id="PTHR11820">
    <property type="entry name" value="ACYLPYRUVASE"/>
    <property type="match status" value="1"/>
</dbReference>
<evidence type="ECO:0000313" key="3">
    <source>
        <dbReference type="EMBL" id="OMG56743.1"/>
    </source>
</evidence>
<evidence type="ECO:0000256" key="1">
    <source>
        <dbReference type="ARBA" id="ARBA00022723"/>
    </source>
</evidence>
<dbReference type="Pfam" id="PF01557">
    <property type="entry name" value="FAA_hydrolase"/>
    <property type="match status" value="1"/>
</dbReference>
<dbReference type="PANTHER" id="PTHR11820:SF90">
    <property type="entry name" value="FLUTATHIONE S-TRANSFERASE"/>
    <property type="match status" value="1"/>
</dbReference>
<comment type="caution">
    <text evidence="3">The sequence shown here is derived from an EMBL/GenBank/DDBJ whole genome shotgun (WGS) entry which is preliminary data.</text>
</comment>
<keyword evidence="4" id="KW-1185">Reference proteome</keyword>
<dbReference type="InterPro" id="IPR011234">
    <property type="entry name" value="Fumarylacetoacetase-like_C"/>
</dbReference>
<dbReference type="Proteomes" id="UP000187526">
    <property type="component" value="Unassembled WGS sequence"/>
</dbReference>
<dbReference type="OrthoDB" id="9805307at2"/>
<name>A0A1R1IDA2_9RHOO</name>
<dbReference type="GO" id="GO:0018773">
    <property type="term" value="F:acetylpyruvate hydrolase activity"/>
    <property type="evidence" value="ECO:0007669"/>
    <property type="project" value="TreeGrafter"/>
</dbReference>
<keyword evidence="3" id="KW-0378">Hydrolase</keyword>
<protein>
    <submittedName>
        <fullName evidence="3">Fumarylacetoacetate hydrolase</fullName>
    </submittedName>
</protein>